<protein>
    <submittedName>
        <fullName evidence="1">Uncharacterized protein</fullName>
    </submittedName>
</protein>
<dbReference type="EMBL" id="WXEX01000015">
    <property type="protein sequence ID" value="MZP44349.1"/>
    <property type="molecule type" value="Genomic_DNA"/>
</dbReference>
<dbReference type="Proteomes" id="UP000471031">
    <property type="component" value="Unassembled WGS sequence"/>
</dbReference>
<accession>A0A845LIF7</accession>
<sequence>MGFTKGRVDVDLPKGVVLKLNIIGFEQFLSFFTVKLAATYTLSLVIRLVSGLQTELQACQKDVIRSSDILK</sequence>
<dbReference type="AlphaFoldDB" id="A0A845LIF7"/>
<gene>
    <name evidence="1" type="ORF">GTO89_15050</name>
</gene>
<organism evidence="1 2">
    <name type="scientific">Heliomicrobium gestii</name>
    <name type="common">Heliobacterium gestii</name>
    <dbReference type="NCBI Taxonomy" id="2699"/>
    <lineage>
        <taxon>Bacteria</taxon>
        <taxon>Bacillati</taxon>
        <taxon>Bacillota</taxon>
        <taxon>Clostridia</taxon>
        <taxon>Eubacteriales</taxon>
        <taxon>Heliobacteriaceae</taxon>
        <taxon>Heliomicrobium</taxon>
    </lineage>
</organism>
<evidence type="ECO:0000313" key="1">
    <source>
        <dbReference type="EMBL" id="MZP44349.1"/>
    </source>
</evidence>
<proteinExistence type="predicted"/>
<keyword evidence="2" id="KW-1185">Reference proteome</keyword>
<reference evidence="1 2" key="1">
    <citation type="submission" date="2020-01" db="EMBL/GenBank/DDBJ databases">
        <title>Whole genome sequence of Heliobacterium gestii DSM 11169.</title>
        <authorList>
            <person name="Kyndt J.A."/>
            <person name="Meyer T.E."/>
        </authorList>
    </citation>
    <scope>NUCLEOTIDE SEQUENCE [LARGE SCALE GENOMIC DNA]</scope>
    <source>
        <strain evidence="1 2">DSM 11169</strain>
    </source>
</reference>
<evidence type="ECO:0000313" key="2">
    <source>
        <dbReference type="Proteomes" id="UP000471031"/>
    </source>
</evidence>
<name>A0A845LIF7_HELGE</name>
<dbReference type="RefSeq" id="WP_161262919.1">
    <property type="nucleotide sequence ID" value="NZ_JAFBDC010000015.1"/>
</dbReference>
<comment type="caution">
    <text evidence="1">The sequence shown here is derived from an EMBL/GenBank/DDBJ whole genome shotgun (WGS) entry which is preliminary data.</text>
</comment>